<dbReference type="PROSITE" id="PS50110">
    <property type="entry name" value="RESPONSE_REGULATORY"/>
    <property type="match status" value="1"/>
</dbReference>
<comment type="catalytic activity">
    <reaction evidence="5">
        <text>L-glutaminyl-[protein] + H2O = L-glutamyl-[protein] + NH4(+)</text>
        <dbReference type="Rhea" id="RHEA:16441"/>
        <dbReference type="Rhea" id="RHEA-COMP:10207"/>
        <dbReference type="Rhea" id="RHEA-COMP:10208"/>
        <dbReference type="ChEBI" id="CHEBI:15377"/>
        <dbReference type="ChEBI" id="CHEBI:28938"/>
        <dbReference type="ChEBI" id="CHEBI:29973"/>
        <dbReference type="ChEBI" id="CHEBI:30011"/>
        <dbReference type="EC" id="3.5.1.44"/>
    </reaction>
</comment>
<dbReference type="Gene3D" id="3.40.50.180">
    <property type="entry name" value="Methylesterase CheB, C-terminal domain"/>
    <property type="match status" value="1"/>
</dbReference>
<comment type="PTM">
    <text evidence="5">Phosphorylated by CheA. Phosphorylation of the N-terminal regulatory domain activates the methylesterase activity.</text>
</comment>
<dbReference type="InterPro" id="IPR011006">
    <property type="entry name" value="CheY-like_superfamily"/>
</dbReference>
<organism evidence="10 11">
    <name type="scientific">Idiomarina baltica OS145</name>
    <dbReference type="NCBI Taxonomy" id="314276"/>
    <lineage>
        <taxon>Bacteria</taxon>
        <taxon>Pseudomonadati</taxon>
        <taxon>Pseudomonadota</taxon>
        <taxon>Gammaproteobacteria</taxon>
        <taxon>Alteromonadales</taxon>
        <taxon>Idiomarinaceae</taxon>
        <taxon>Idiomarina</taxon>
    </lineage>
</organism>
<comment type="similarity">
    <text evidence="5">Belongs to the CheB family.</text>
</comment>
<dbReference type="NCBIfam" id="NF009206">
    <property type="entry name" value="PRK12555.1"/>
    <property type="match status" value="1"/>
</dbReference>
<evidence type="ECO:0000259" key="9">
    <source>
        <dbReference type="PROSITE" id="PS50122"/>
    </source>
</evidence>
<keyword evidence="5 7" id="KW-0597">Phosphoprotein</keyword>
<dbReference type="EMBL" id="AAMX01000010">
    <property type="protein sequence ID" value="EAQ31948.1"/>
    <property type="molecule type" value="Genomic_DNA"/>
</dbReference>
<dbReference type="SUPFAM" id="SSF52172">
    <property type="entry name" value="CheY-like"/>
    <property type="match status" value="1"/>
</dbReference>
<dbReference type="InterPro" id="IPR008248">
    <property type="entry name" value="CheB-like"/>
</dbReference>
<dbReference type="Proteomes" id="UP000016543">
    <property type="component" value="Unassembled WGS sequence"/>
</dbReference>
<evidence type="ECO:0000256" key="6">
    <source>
        <dbReference type="PROSITE-ProRule" id="PRU00050"/>
    </source>
</evidence>
<dbReference type="Gene3D" id="3.40.50.2300">
    <property type="match status" value="1"/>
</dbReference>
<feature type="domain" description="CheB-type methylesterase" evidence="9">
    <location>
        <begin position="160"/>
        <end position="349"/>
    </location>
</feature>
<dbReference type="NCBIfam" id="NF001965">
    <property type="entry name" value="PRK00742.1"/>
    <property type="match status" value="1"/>
</dbReference>
<keyword evidence="11" id="KW-1185">Reference proteome</keyword>
<gene>
    <name evidence="5" type="primary">cheB</name>
    <name evidence="10" type="ORF">OS145_11676</name>
</gene>
<dbReference type="PANTHER" id="PTHR42872">
    <property type="entry name" value="PROTEIN-GLUTAMATE METHYLESTERASE/PROTEIN-GLUTAMINE GLUTAMINASE"/>
    <property type="match status" value="1"/>
</dbReference>
<evidence type="ECO:0000256" key="2">
    <source>
        <dbReference type="ARBA" id="ARBA00022500"/>
    </source>
</evidence>
<comment type="catalytic activity">
    <reaction evidence="4 5">
        <text>[protein]-L-glutamate 5-O-methyl ester + H2O = L-glutamyl-[protein] + methanol + H(+)</text>
        <dbReference type="Rhea" id="RHEA:23236"/>
        <dbReference type="Rhea" id="RHEA-COMP:10208"/>
        <dbReference type="Rhea" id="RHEA-COMP:10311"/>
        <dbReference type="ChEBI" id="CHEBI:15377"/>
        <dbReference type="ChEBI" id="CHEBI:15378"/>
        <dbReference type="ChEBI" id="CHEBI:17790"/>
        <dbReference type="ChEBI" id="CHEBI:29973"/>
        <dbReference type="ChEBI" id="CHEBI:82795"/>
        <dbReference type="EC" id="3.1.1.61"/>
    </reaction>
</comment>
<dbReference type="Pfam" id="PF00072">
    <property type="entry name" value="Response_reg"/>
    <property type="match status" value="1"/>
</dbReference>
<proteinExistence type="inferred from homology"/>
<dbReference type="InterPro" id="IPR035909">
    <property type="entry name" value="CheB_C"/>
</dbReference>
<accession>A0ABP2CQ76</accession>
<dbReference type="EC" id="3.1.1.61" evidence="5"/>
<name>A0ABP2CQ76_9GAMM</name>
<dbReference type="SUPFAM" id="SSF52738">
    <property type="entry name" value="Methylesterase CheB, C-terminal domain"/>
    <property type="match status" value="1"/>
</dbReference>
<dbReference type="InterPro" id="IPR001789">
    <property type="entry name" value="Sig_transdc_resp-reg_receiver"/>
</dbReference>
<evidence type="ECO:0000256" key="4">
    <source>
        <dbReference type="ARBA" id="ARBA00048267"/>
    </source>
</evidence>
<dbReference type="EC" id="3.5.1.44" evidence="5"/>
<dbReference type="PROSITE" id="PS50122">
    <property type="entry name" value="CHEB"/>
    <property type="match status" value="1"/>
</dbReference>
<dbReference type="Pfam" id="PF01339">
    <property type="entry name" value="CheB_methylest"/>
    <property type="match status" value="1"/>
</dbReference>
<evidence type="ECO:0000256" key="7">
    <source>
        <dbReference type="PROSITE-ProRule" id="PRU00169"/>
    </source>
</evidence>
<dbReference type="InterPro" id="IPR000673">
    <property type="entry name" value="Sig_transdc_resp-reg_Me-estase"/>
</dbReference>
<keyword evidence="1 5" id="KW-0963">Cytoplasm</keyword>
<feature type="domain" description="Response regulatory" evidence="8">
    <location>
        <begin position="6"/>
        <end position="123"/>
    </location>
</feature>
<evidence type="ECO:0000256" key="3">
    <source>
        <dbReference type="ARBA" id="ARBA00022801"/>
    </source>
</evidence>
<comment type="domain">
    <text evidence="5">Contains a C-terminal catalytic domain, and an N-terminal region which modulates catalytic activity.</text>
</comment>
<feature type="modified residue" description="4-aspartylphosphate" evidence="5 7">
    <location>
        <position position="57"/>
    </location>
</feature>
<evidence type="ECO:0000256" key="1">
    <source>
        <dbReference type="ARBA" id="ARBA00022490"/>
    </source>
</evidence>
<comment type="subcellular location">
    <subcellularLocation>
        <location evidence="5">Cytoplasm</location>
    </subcellularLocation>
</comment>
<evidence type="ECO:0000313" key="10">
    <source>
        <dbReference type="EMBL" id="EAQ31948.1"/>
    </source>
</evidence>
<dbReference type="SMART" id="SM00448">
    <property type="entry name" value="REC"/>
    <property type="match status" value="1"/>
</dbReference>
<comment type="function">
    <text evidence="5">Involved in chemotaxis. Part of a chemotaxis signal transduction system that modulates chemotaxis in response to various stimuli. Catalyzes the demethylation of specific methylglutamate residues introduced into the chemoreceptors (methyl-accepting chemotaxis proteins or MCP) by CheR. Also mediates the irreversible deamidation of specific glutamine residues to glutamic acid.</text>
</comment>
<dbReference type="PIRSF" id="PIRSF000876">
    <property type="entry name" value="RR_chemtxs_CheB"/>
    <property type="match status" value="1"/>
</dbReference>
<keyword evidence="2 5" id="KW-0145">Chemotaxis</keyword>
<evidence type="ECO:0000313" key="11">
    <source>
        <dbReference type="Proteomes" id="UP000016543"/>
    </source>
</evidence>
<keyword evidence="3 5" id="KW-0378">Hydrolase</keyword>
<sequence length="349" mass="37448">MAGSIKVLIVDDSALVRRTLSEILAEHADIDIVGTATEPFAAVDIIRHCVPDVIILDVEMPRMDGLTFLRKIMAQRPIPVVICSTLVGDNNETHMRALEYGAVEIIQKPTLNTQQFLRDAKVRFIDAVRAAANADLRKLKRQAAAPAVKAAFRPRSAAMAKTTEKVIVVGASTGGTEAIKRFLEAMPLDCPAIVIVQHMPENFTRSFAQRMNQLCGIAVKEAAHGDSLLRGHALIAPGNFHMTVARSGARYHVDVKQGPLVSRHRPSVDVLFRSAAQYLGSNGIGVILTGMGNDGAAGLLAMRQAGAMTFGQDEASSVVYGMPKAANDLGAVTKELPLMQLPQAVLNVC</sequence>
<reference evidence="10 11" key="1">
    <citation type="submission" date="2006-01" db="EMBL/GenBank/DDBJ databases">
        <authorList>
            <person name="Brettar I."/>
            <person name="Hofle M."/>
            <person name="Ferriera S."/>
            <person name="Johnson J."/>
            <person name="Kravitz S."/>
            <person name="Halpern A."/>
            <person name="Remington K."/>
            <person name="Beeson K."/>
            <person name="Tran B."/>
            <person name="Rogers Y.-H."/>
            <person name="Friedman R."/>
            <person name="Venter J.C."/>
        </authorList>
    </citation>
    <scope>NUCLEOTIDE SEQUENCE [LARGE SCALE GENOMIC DNA]</scope>
    <source>
        <strain evidence="10 11">OS145</strain>
    </source>
</reference>
<evidence type="ECO:0000259" key="8">
    <source>
        <dbReference type="PROSITE" id="PS50110"/>
    </source>
</evidence>
<comment type="caution">
    <text evidence="10">The sequence shown here is derived from an EMBL/GenBank/DDBJ whole genome shotgun (WGS) entry which is preliminary data.</text>
</comment>
<dbReference type="PANTHER" id="PTHR42872:SF6">
    <property type="entry name" value="PROTEIN-GLUTAMATE METHYLESTERASE_PROTEIN-GLUTAMINE GLUTAMINASE"/>
    <property type="match status" value="1"/>
</dbReference>
<feature type="active site" evidence="5 6">
    <location>
        <position position="198"/>
    </location>
</feature>
<evidence type="ECO:0000256" key="5">
    <source>
        <dbReference type="HAMAP-Rule" id="MF_00099"/>
    </source>
</evidence>
<dbReference type="RefSeq" id="WP_006955024.1">
    <property type="nucleotide sequence ID" value="NZ_CH672404.1"/>
</dbReference>
<feature type="active site" evidence="5 6">
    <location>
        <position position="294"/>
    </location>
</feature>
<dbReference type="HAMAP" id="MF_00099">
    <property type="entry name" value="CheB_chemtxs"/>
    <property type="match status" value="1"/>
</dbReference>
<dbReference type="CDD" id="cd17541">
    <property type="entry name" value="REC_CheB-like"/>
    <property type="match status" value="1"/>
</dbReference>
<protein>
    <recommendedName>
        <fullName evidence="5">Protein-glutamate methylesterase/protein-glutamine glutaminase</fullName>
        <ecNumber evidence="5">3.1.1.61</ecNumber>
        <ecNumber evidence="5">3.5.1.44</ecNumber>
    </recommendedName>
</protein>
<dbReference type="CDD" id="cd16432">
    <property type="entry name" value="CheB_Rec"/>
    <property type="match status" value="1"/>
</dbReference>
<feature type="active site" evidence="5 6">
    <location>
        <position position="172"/>
    </location>
</feature>